<sequence length="214" mass="23537">MSQSIYVSEKFQADPVGFLASVTDLTAYLPKLRSRPDALFLLNGLITYRSLSNDRKIAYMAYVSGLDDRSFGSKLYSLAALQVANPYWYSWGLTDIELREFHDFNADVASHLKVLGVSTAASFSLAKGANTFFDLLKTGSKESAIKLAKSMTNYDLGEKAVSRFTGNTSKIKAGGHITSYLTLMGAVLYVCAQKDSARAKEELLRRGLLTIDDL</sequence>
<evidence type="ECO:0000313" key="2">
    <source>
        <dbReference type="Proteomes" id="UP001169862"/>
    </source>
</evidence>
<name>A0AAW7XJD2_9GAMM</name>
<dbReference type="Proteomes" id="UP001169862">
    <property type="component" value="Unassembled WGS sequence"/>
</dbReference>
<proteinExistence type="predicted"/>
<dbReference type="RefSeq" id="WP_075171485.1">
    <property type="nucleotide sequence ID" value="NZ_JAUOPG010000008.1"/>
</dbReference>
<evidence type="ECO:0000313" key="1">
    <source>
        <dbReference type="EMBL" id="MDO6454341.1"/>
    </source>
</evidence>
<reference evidence="1" key="1">
    <citation type="submission" date="2023-07" db="EMBL/GenBank/DDBJ databases">
        <title>Genome content predicts the carbon catabolic preferences of heterotrophic bacteria.</title>
        <authorList>
            <person name="Gralka M."/>
        </authorList>
    </citation>
    <scope>NUCLEOTIDE SEQUENCE</scope>
    <source>
        <strain evidence="1">I2M16</strain>
    </source>
</reference>
<comment type="caution">
    <text evidence="1">The sequence shown here is derived from an EMBL/GenBank/DDBJ whole genome shotgun (WGS) entry which is preliminary data.</text>
</comment>
<protein>
    <submittedName>
        <fullName evidence="1">Uncharacterized protein</fullName>
    </submittedName>
</protein>
<gene>
    <name evidence="1" type="ORF">Q4490_12275</name>
</gene>
<accession>A0AAW7XJD2</accession>
<dbReference type="EMBL" id="JAUOPG010000008">
    <property type="protein sequence ID" value="MDO6454341.1"/>
    <property type="molecule type" value="Genomic_DNA"/>
</dbReference>
<organism evidence="1 2">
    <name type="scientific">Neptunomonas phycophila</name>
    <dbReference type="NCBI Taxonomy" id="1572645"/>
    <lineage>
        <taxon>Bacteria</taxon>
        <taxon>Pseudomonadati</taxon>
        <taxon>Pseudomonadota</taxon>
        <taxon>Gammaproteobacteria</taxon>
        <taxon>Oceanospirillales</taxon>
        <taxon>Oceanospirillaceae</taxon>
        <taxon>Neptunomonas</taxon>
    </lineage>
</organism>
<dbReference type="AlphaFoldDB" id="A0AAW7XJD2"/>